<feature type="domain" description="Rubrerythrin diiron-binding" evidence="1">
    <location>
        <begin position="9"/>
        <end position="54"/>
    </location>
</feature>
<proteinExistence type="predicted"/>
<accession>A0A7V3ZT10</accession>
<feature type="domain" description="Rubrerythrin diiron-binding" evidence="1">
    <location>
        <begin position="96"/>
        <end position="150"/>
    </location>
</feature>
<dbReference type="Gene3D" id="1.20.1260.10">
    <property type="match status" value="1"/>
</dbReference>
<dbReference type="GO" id="GO:0016491">
    <property type="term" value="F:oxidoreductase activity"/>
    <property type="evidence" value="ECO:0007669"/>
    <property type="project" value="InterPro"/>
</dbReference>
<dbReference type="SUPFAM" id="SSF47240">
    <property type="entry name" value="Ferritin-like"/>
    <property type="match status" value="1"/>
</dbReference>
<dbReference type="InterPro" id="IPR012347">
    <property type="entry name" value="Ferritin-like"/>
</dbReference>
<dbReference type="InterPro" id="IPR009078">
    <property type="entry name" value="Ferritin-like_SF"/>
</dbReference>
<dbReference type="Pfam" id="PF02915">
    <property type="entry name" value="Rubrerythrin"/>
    <property type="match status" value="2"/>
</dbReference>
<sequence length="153" mass="18217">MNEFKSIEEILDFAIKREEEEYEFYEQWKDKVRQDIRPLFEKLAEEEKGHKVKLLWVKSGKLKDFLEAGSQGILDLKMSDYLVDIEPKPNISYQDALILAIKREKMAFKLYEDLANKSSNKEIKDLFIALAQEEARHKLKLELLYDEYFYPTG</sequence>
<gene>
    <name evidence="2" type="ORF">ENU72_01915</name>
</gene>
<evidence type="ECO:0000259" key="1">
    <source>
        <dbReference type="Pfam" id="PF02915"/>
    </source>
</evidence>
<dbReference type="CDD" id="cd01045">
    <property type="entry name" value="Ferritin_like_AB"/>
    <property type="match status" value="1"/>
</dbReference>
<dbReference type="PANTHER" id="PTHR33531:SF10">
    <property type="entry name" value="BLR7895 PROTEIN"/>
    <property type="match status" value="1"/>
</dbReference>
<comment type="caution">
    <text evidence="2">The sequence shown here is derived from an EMBL/GenBank/DDBJ whole genome shotgun (WGS) entry which is preliminary data.</text>
</comment>
<dbReference type="AlphaFoldDB" id="A0A7V3ZT10"/>
<protein>
    <submittedName>
        <fullName evidence="2">Rubrerythrin</fullName>
    </submittedName>
</protein>
<dbReference type="EMBL" id="DTDP01000085">
    <property type="protein sequence ID" value="HGK53765.1"/>
    <property type="molecule type" value="Genomic_DNA"/>
</dbReference>
<organism evidence="2">
    <name type="scientific">candidate division WOR-3 bacterium</name>
    <dbReference type="NCBI Taxonomy" id="2052148"/>
    <lineage>
        <taxon>Bacteria</taxon>
        <taxon>Bacteria division WOR-3</taxon>
    </lineage>
</organism>
<name>A0A7V3ZT10_UNCW3</name>
<dbReference type="InterPro" id="IPR003251">
    <property type="entry name" value="Rr_diiron-bd_dom"/>
</dbReference>
<reference evidence="2" key="1">
    <citation type="journal article" date="2020" name="mSystems">
        <title>Genome- and Community-Level Interaction Insights into Carbon Utilization and Element Cycling Functions of Hydrothermarchaeota in Hydrothermal Sediment.</title>
        <authorList>
            <person name="Zhou Z."/>
            <person name="Liu Y."/>
            <person name="Xu W."/>
            <person name="Pan J."/>
            <person name="Luo Z.H."/>
            <person name="Li M."/>
        </authorList>
    </citation>
    <scope>NUCLEOTIDE SEQUENCE [LARGE SCALE GENOMIC DNA]</scope>
    <source>
        <strain evidence="2">SpSt-695</strain>
    </source>
</reference>
<dbReference type="PANTHER" id="PTHR33531">
    <property type="entry name" value="RUBRERYTHRIN SUBFAMILY"/>
    <property type="match status" value="1"/>
</dbReference>
<evidence type="ECO:0000313" key="2">
    <source>
        <dbReference type="EMBL" id="HGK53765.1"/>
    </source>
</evidence>
<dbReference type="GO" id="GO:0046872">
    <property type="term" value="F:metal ion binding"/>
    <property type="evidence" value="ECO:0007669"/>
    <property type="project" value="InterPro"/>
</dbReference>